<protein>
    <submittedName>
        <fullName evidence="2">SIS domain-containing protein</fullName>
    </submittedName>
</protein>
<dbReference type="AlphaFoldDB" id="A0A930XXM3"/>
<evidence type="ECO:0000313" key="2">
    <source>
        <dbReference type="EMBL" id="MBF2734978.1"/>
    </source>
</evidence>
<comment type="caution">
    <text evidence="2">The sequence shown here is derived from an EMBL/GenBank/DDBJ whole genome shotgun (WGS) entry which is preliminary data.</text>
</comment>
<dbReference type="InterPro" id="IPR001347">
    <property type="entry name" value="SIS_dom"/>
</dbReference>
<sequence>PAAAAAAAAAGLAAPLDLAPLADAASAYVIGRGATLCLAQEAAIKLKELCGLHAEAISAAEVMHGPKALAGGRLPVLGLAAGEAGGGVAEACAALEELGSPVVLARAPEEDGFFGLLRLLGSLYPAVSALAVARGLDPDRPRALTKVTKTS</sequence>
<dbReference type="GO" id="GO:1901135">
    <property type="term" value="P:carbohydrate derivative metabolic process"/>
    <property type="evidence" value="ECO:0007669"/>
    <property type="project" value="InterPro"/>
</dbReference>
<dbReference type="InterPro" id="IPR046348">
    <property type="entry name" value="SIS_dom_sf"/>
</dbReference>
<dbReference type="PROSITE" id="PS51464">
    <property type="entry name" value="SIS"/>
    <property type="match status" value="1"/>
</dbReference>
<feature type="domain" description="SIS" evidence="1">
    <location>
        <begin position="12"/>
        <end position="151"/>
    </location>
</feature>
<feature type="non-terminal residue" evidence="2">
    <location>
        <position position="1"/>
    </location>
</feature>
<evidence type="ECO:0000313" key="3">
    <source>
        <dbReference type="Proteomes" id="UP000604381"/>
    </source>
</evidence>
<name>A0A930XXM3_9GAMM</name>
<dbReference type="PANTHER" id="PTHR10937:SF8">
    <property type="entry name" value="AMINOTRANSFERASE-RELATED"/>
    <property type="match status" value="1"/>
</dbReference>
<dbReference type="GO" id="GO:0097367">
    <property type="term" value="F:carbohydrate derivative binding"/>
    <property type="evidence" value="ECO:0007669"/>
    <property type="project" value="InterPro"/>
</dbReference>
<dbReference type="EMBL" id="JADHEI010000028">
    <property type="protein sequence ID" value="MBF2734978.1"/>
    <property type="molecule type" value="Genomic_DNA"/>
</dbReference>
<organism evidence="2 3">
    <name type="scientific">Candidatus Amphirhobacter heronislandensis</name>
    <dbReference type="NCBI Taxonomy" id="1732024"/>
    <lineage>
        <taxon>Bacteria</taxon>
        <taxon>Pseudomonadati</taxon>
        <taxon>Pseudomonadota</taxon>
        <taxon>Gammaproteobacteria</taxon>
        <taxon>Candidatus Tethybacterales</taxon>
        <taxon>Candidatus Tethybacteraceae</taxon>
        <taxon>Candidatus Amphirhobacter</taxon>
    </lineage>
</organism>
<evidence type="ECO:0000259" key="1">
    <source>
        <dbReference type="PROSITE" id="PS51464"/>
    </source>
</evidence>
<accession>A0A930XXM3</accession>
<dbReference type="CDD" id="cd05009">
    <property type="entry name" value="SIS_GlmS_GlmD_2"/>
    <property type="match status" value="1"/>
</dbReference>
<gene>
    <name evidence="2" type="ORF">ISN26_02650</name>
</gene>
<keyword evidence="3" id="KW-1185">Reference proteome</keyword>
<dbReference type="Proteomes" id="UP000604381">
    <property type="component" value="Unassembled WGS sequence"/>
</dbReference>
<dbReference type="PANTHER" id="PTHR10937">
    <property type="entry name" value="GLUCOSAMINE--FRUCTOSE-6-PHOSPHATE AMINOTRANSFERASE, ISOMERIZING"/>
    <property type="match status" value="1"/>
</dbReference>
<dbReference type="Gene3D" id="3.40.50.10490">
    <property type="entry name" value="Glucose-6-phosphate isomerase like protein, domain 1"/>
    <property type="match status" value="1"/>
</dbReference>
<reference evidence="2" key="1">
    <citation type="submission" date="2020-10" db="EMBL/GenBank/DDBJ databases">
        <title>An improved Amphimedon queenslandica hologenome assembly reveals how three proteobacterial symbionts can extend the metabolic phenotypic of their marine sponge host.</title>
        <authorList>
            <person name="Degnan B."/>
            <person name="Degnan S."/>
            <person name="Xiang X."/>
        </authorList>
    </citation>
    <scope>NUCLEOTIDE SEQUENCE</scope>
    <source>
        <strain evidence="2">AqS2</strain>
    </source>
</reference>
<dbReference type="Pfam" id="PF01380">
    <property type="entry name" value="SIS"/>
    <property type="match status" value="1"/>
</dbReference>
<proteinExistence type="predicted"/>
<dbReference type="InterPro" id="IPR035490">
    <property type="entry name" value="GlmS/FrlB_SIS"/>
</dbReference>
<dbReference type="SUPFAM" id="SSF53697">
    <property type="entry name" value="SIS domain"/>
    <property type="match status" value="1"/>
</dbReference>